<evidence type="ECO:0000313" key="2">
    <source>
        <dbReference type="EMBL" id="MBW4560867.1"/>
    </source>
</evidence>
<evidence type="ECO:0000256" key="1">
    <source>
        <dbReference type="SAM" id="Phobius"/>
    </source>
</evidence>
<evidence type="ECO:0000313" key="3">
    <source>
        <dbReference type="Proteomes" id="UP000715781"/>
    </source>
</evidence>
<feature type="transmembrane region" description="Helical" evidence="1">
    <location>
        <begin position="32"/>
        <end position="54"/>
    </location>
</feature>
<feature type="transmembrane region" description="Helical" evidence="1">
    <location>
        <begin position="181"/>
        <end position="200"/>
    </location>
</feature>
<reference evidence="2" key="2">
    <citation type="journal article" date="2022" name="Microbiol. Resour. Announc.">
        <title>Metagenome Sequencing to Explore Phylogenomics of Terrestrial Cyanobacteria.</title>
        <authorList>
            <person name="Ward R.D."/>
            <person name="Stajich J.E."/>
            <person name="Johansen J.R."/>
            <person name="Huntemann M."/>
            <person name="Clum A."/>
            <person name="Foster B."/>
            <person name="Foster B."/>
            <person name="Roux S."/>
            <person name="Palaniappan K."/>
            <person name="Varghese N."/>
            <person name="Mukherjee S."/>
            <person name="Reddy T.B.K."/>
            <person name="Daum C."/>
            <person name="Copeland A."/>
            <person name="Chen I.A."/>
            <person name="Ivanova N.N."/>
            <person name="Kyrpides N.C."/>
            <person name="Shapiro N."/>
            <person name="Eloe-Fadrosh E.A."/>
            <person name="Pietrasiak N."/>
        </authorList>
    </citation>
    <scope>NUCLEOTIDE SEQUENCE</scope>
    <source>
        <strain evidence="2">JT2-VF2</strain>
    </source>
</reference>
<feature type="transmembrane region" description="Helical" evidence="1">
    <location>
        <begin position="103"/>
        <end position="124"/>
    </location>
</feature>
<feature type="transmembrane region" description="Helical" evidence="1">
    <location>
        <begin position="220"/>
        <end position="236"/>
    </location>
</feature>
<dbReference type="Proteomes" id="UP000715781">
    <property type="component" value="Unassembled WGS sequence"/>
</dbReference>
<protein>
    <submittedName>
        <fullName evidence="2">Uncharacterized protein</fullName>
    </submittedName>
</protein>
<comment type="caution">
    <text evidence="2">The sequence shown here is derived from an EMBL/GenBank/DDBJ whole genome shotgun (WGS) entry which is preliminary data.</text>
</comment>
<accession>A0A951UET9</accession>
<keyword evidence="1" id="KW-1133">Transmembrane helix</keyword>
<dbReference type="AlphaFoldDB" id="A0A951UET9"/>
<name>A0A951UET9_9NOST</name>
<keyword evidence="1" id="KW-0472">Membrane</keyword>
<sequence>MQADNGSSHVASTQKVPNPGRFLIPRSQRRRFLIQFTFMTCLGWVVGGVASIALEKILYNFLLVLSQDPQMWNTLASYFSSFVFAAIFAADQALVLRRYLSGWLWMLATSVGWLIANTVSTAWISYISGVASSLNDSLTSDAMIILGFMSTVAYIISGVWLGLCQWLVLRRYTVGAWWWNFLPTICFFFISLLVGLLSLLQNFIPEAYRSSIWYFNEQGFTAFILGIIPAIGLCNLKRNLHHTTRISSSS</sequence>
<proteinExistence type="predicted"/>
<feature type="transmembrane region" description="Helical" evidence="1">
    <location>
        <begin position="144"/>
        <end position="169"/>
    </location>
</feature>
<gene>
    <name evidence="2" type="ORF">KME32_06845</name>
</gene>
<reference evidence="2" key="1">
    <citation type="submission" date="2021-05" db="EMBL/GenBank/DDBJ databases">
        <authorList>
            <person name="Pietrasiak N."/>
            <person name="Ward R."/>
            <person name="Stajich J.E."/>
            <person name="Kurbessoian T."/>
        </authorList>
    </citation>
    <scope>NUCLEOTIDE SEQUENCE</scope>
    <source>
        <strain evidence="2">JT2-VF2</strain>
    </source>
</reference>
<feature type="transmembrane region" description="Helical" evidence="1">
    <location>
        <begin position="74"/>
        <end position="96"/>
    </location>
</feature>
<organism evidence="2 3">
    <name type="scientific">Mojavia pulchra JT2-VF2</name>
    <dbReference type="NCBI Taxonomy" id="287848"/>
    <lineage>
        <taxon>Bacteria</taxon>
        <taxon>Bacillati</taxon>
        <taxon>Cyanobacteriota</taxon>
        <taxon>Cyanophyceae</taxon>
        <taxon>Nostocales</taxon>
        <taxon>Nostocaceae</taxon>
    </lineage>
</organism>
<keyword evidence="1" id="KW-0812">Transmembrane</keyword>
<dbReference type="EMBL" id="JAHHHN010000003">
    <property type="protein sequence ID" value="MBW4560867.1"/>
    <property type="molecule type" value="Genomic_DNA"/>
</dbReference>